<evidence type="ECO:0000256" key="1">
    <source>
        <dbReference type="ARBA" id="ARBA00005709"/>
    </source>
</evidence>
<evidence type="ECO:0000313" key="8">
    <source>
        <dbReference type="Proteomes" id="UP001322744"/>
    </source>
</evidence>
<evidence type="ECO:0000259" key="6">
    <source>
        <dbReference type="Pfam" id="PF00700"/>
    </source>
</evidence>
<feature type="domain" description="Flagellin C-terminal" evidence="6">
    <location>
        <begin position="319"/>
        <end position="403"/>
    </location>
</feature>
<keyword evidence="4" id="KW-0964">Secreted</keyword>
<keyword evidence="7" id="KW-0969">Cilium</keyword>
<accession>A0ABZ0TX49</accession>
<dbReference type="Pfam" id="PF00700">
    <property type="entry name" value="Flagellin_C"/>
    <property type="match status" value="1"/>
</dbReference>
<dbReference type="Gene3D" id="1.20.1330.10">
    <property type="entry name" value="f41 fragment of flagellin, N-terminal domain"/>
    <property type="match status" value="1"/>
</dbReference>
<sequence length="404" mass="43277">MRINNNIQALNTYNRLTINNDALSKSLEKLSSGMRINRAGDDAAGLAISEKMRSQIRGLNQAQRNAQDAISLIQTAEGALNEVHSILQRMRELAVQAANDTNTDADRSAIQNEVDQLVSEIDRIANTTEFNTKKLLDGTVVGIKAAVLGSYSINNNSSLKTTDITLLGNAATTIQNHAAVNGAVNIVRIGSGTNPTDFEIRDVFGNVLTGNTTIYFAGSATSIIIGFKTNVLTSSSQFSIKFNNIGNMKVGESITLTLTAYQAAQTDTSKAITTQIGANTGQTMQIGIDSMKGIDLGVIDANGNTIKVNTKYAASAAIAVLDNAISKVSEQRSRLGAYQNRLEHTINNLGTASENLTASESRIRDVDMAKEMMSYTKNNILMQAATAMLAQANQLPQAVLQLLR</sequence>
<gene>
    <name evidence="7" type="ORF">SOJ16_001636</name>
</gene>
<protein>
    <recommendedName>
        <fullName evidence="2 4">Flagellin</fullName>
    </recommendedName>
</protein>
<organism evidence="7 8">
    <name type="scientific">Anaerocellum danielii</name>
    <dbReference type="NCBI Taxonomy" id="1387557"/>
    <lineage>
        <taxon>Bacteria</taxon>
        <taxon>Bacillati</taxon>
        <taxon>Bacillota</taxon>
        <taxon>Bacillota incertae sedis</taxon>
        <taxon>Caldicellulosiruptorales</taxon>
        <taxon>Caldicellulosiruptoraceae</taxon>
        <taxon>Anaerocellum</taxon>
    </lineage>
</organism>
<feature type="domain" description="Flagellin N-terminal" evidence="5">
    <location>
        <begin position="3"/>
        <end position="139"/>
    </location>
</feature>
<proteinExistence type="inferred from homology"/>
<keyword evidence="7" id="KW-0966">Cell projection</keyword>
<dbReference type="InterPro" id="IPR001029">
    <property type="entry name" value="Flagellin_N"/>
</dbReference>
<evidence type="ECO:0000259" key="5">
    <source>
        <dbReference type="Pfam" id="PF00669"/>
    </source>
</evidence>
<dbReference type="Gene3D" id="6.10.10.10">
    <property type="entry name" value="Flagellar export chaperone, C-terminal domain"/>
    <property type="match status" value="1"/>
</dbReference>
<dbReference type="RefSeq" id="WP_045175129.1">
    <property type="nucleotide sequence ID" value="NZ_CP139957.1"/>
</dbReference>
<evidence type="ECO:0000256" key="2">
    <source>
        <dbReference type="ARBA" id="ARBA00020110"/>
    </source>
</evidence>
<comment type="similarity">
    <text evidence="1 4">Belongs to the bacterial flagellin family.</text>
</comment>
<comment type="function">
    <text evidence="4">Flagellin is the subunit protein which polymerizes to form the filaments of bacterial flagella.</text>
</comment>
<evidence type="ECO:0000256" key="4">
    <source>
        <dbReference type="RuleBase" id="RU362073"/>
    </source>
</evidence>
<reference evidence="7 8" key="1">
    <citation type="submission" date="2023-12" db="EMBL/GenBank/DDBJ databases">
        <authorList>
            <person name="Manesh M.J.H."/>
            <person name="Bing R.G."/>
            <person name="Willard D.J."/>
            <person name="Kelly R.M."/>
        </authorList>
    </citation>
    <scope>NUCLEOTIDE SEQUENCE [LARGE SCALE GENOMIC DNA]</scope>
    <source>
        <strain evidence="7 8">DSM 8977</strain>
    </source>
</reference>
<dbReference type="SUPFAM" id="SSF64518">
    <property type="entry name" value="Phase 1 flagellin"/>
    <property type="match status" value="1"/>
</dbReference>
<keyword evidence="8" id="KW-1185">Reference proteome</keyword>
<name>A0ABZ0TX49_9FIRM</name>
<dbReference type="InterPro" id="IPR042187">
    <property type="entry name" value="Flagellin_C_sub2"/>
</dbReference>
<evidence type="ECO:0000313" key="7">
    <source>
        <dbReference type="EMBL" id="WPX07807.1"/>
    </source>
</evidence>
<dbReference type="Gene3D" id="3.30.70.2120">
    <property type="match status" value="1"/>
</dbReference>
<dbReference type="PANTHER" id="PTHR42792">
    <property type="entry name" value="FLAGELLIN"/>
    <property type="match status" value="1"/>
</dbReference>
<dbReference type="InterPro" id="IPR001492">
    <property type="entry name" value="Flagellin"/>
</dbReference>
<comment type="subcellular location">
    <subcellularLocation>
        <location evidence="4">Secreted</location>
    </subcellularLocation>
    <subcellularLocation>
        <location evidence="4">Bacterial flagellum</location>
    </subcellularLocation>
</comment>
<dbReference type="Proteomes" id="UP001322744">
    <property type="component" value="Chromosome"/>
</dbReference>
<dbReference type="PRINTS" id="PR00207">
    <property type="entry name" value="FLAGELLIN"/>
</dbReference>
<dbReference type="Pfam" id="PF00669">
    <property type="entry name" value="Flagellin_N"/>
    <property type="match status" value="1"/>
</dbReference>
<dbReference type="InterPro" id="IPR046358">
    <property type="entry name" value="Flagellin_C"/>
</dbReference>
<keyword evidence="7" id="KW-0282">Flagellum</keyword>
<keyword evidence="3 4" id="KW-0975">Bacterial flagellum</keyword>
<evidence type="ECO:0000256" key="3">
    <source>
        <dbReference type="ARBA" id="ARBA00023143"/>
    </source>
</evidence>
<dbReference type="PANTHER" id="PTHR42792:SF2">
    <property type="entry name" value="FLAGELLIN"/>
    <property type="match status" value="1"/>
</dbReference>
<dbReference type="EMBL" id="CP139957">
    <property type="protein sequence ID" value="WPX07807.1"/>
    <property type="molecule type" value="Genomic_DNA"/>
</dbReference>